<proteinExistence type="predicted"/>
<dbReference type="InterPro" id="IPR044730">
    <property type="entry name" value="RNase_H-like_dom_plant"/>
</dbReference>
<dbReference type="GO" id="GO:0003676">
    <property type="term" value="F:nucleic acid binding"/>
    <property type="evidence" value="ECO:0007669"/>
    <property type="project" value="InterPro"/>
</dbReference>
<sequence>MEQICVLLWCLWAERNKLVHGRFKKAVPILVSFSYSFLSEFKSAKVGFDEHESRAPRRSVSWEAPPPFMINMNSDAGVPPGEEYIGVGIILHDHSGSVLAAFAKRLVGCFSVETAELLAMREELLFASRIGLSISILEYDALRVIHGLQETHPLAPNALIFSDIKALITSVNCGTCHFVPRSGNKVTHFSARLAFHSPSDLCWTCVELNLFRLF</sequence>
<organism evidence="2 3">
    <name type="scientific">Parasponia andersonii</name>
    <name type="common">Sponia andersonii</name>
    <dbReference type="NCBI Taxonomy" id="3476"/>
    <lineage>
        <taxon>Eukaryota</taxon>
        <taxon>Viridiplantae</taxon>
        <taxon>Streptophyta</taxon>
        <taxon>Embryophyta</taxon>
        <taxon>Tracheophyta</taxon>
        <taxon>Spermatophyta</taxon>
        <taxon>Magnoliopsida</taxon>
        <taxon>eudicotyledons</taxon>
        <taxon>Gunneridae</taxon>
        <taxon>Pentapetalae</taxon>
        <taxon>rosids</taxon>
        <taxon>fabids</taxon>
        <taxon>Rosales</taxon>
        <taxon>Cannabaceae</taxon>
        <taxon>Parasponia</taxon>
    </lineage>
</organism>
<gene>
    <name evidence="2" type="ORF">PanWU01x14_030920</name>
</gene>
<dbReference type="OrthoDB" id="1906820at2759"/>
<dbReference type="Gene3D" id="3.30.420.10">
    <property type="entry name" value="Ribonuclease H-like superfamily/Ribonuclease H"/>
    <property type="match status" value="1"/>
</dbReference>
<evidence type="ECO:0000259" key="1">
    <source>
        <dbReference type="Pfam" id="PF13456"/>
    </source>
</evidence>
<dbReference type="CDD" id="cd06222">
    <property type="entry name" value="RNase_H_like"/>
    <property type="match status" value="1"/>
</dbReference>
<evidence type="ECO:0000313" key="3">
    <source>
        <dbReference type="Proteomes" id="UP000237105"/>
    </source>
</evidence>
<comment type="caution">
    <text evidence="2">The sequence shown here is derived from an EMBL/GenBank/DDBJ whole genome shotgun (WGS) entry which is preliminary data.</text>
</comment>
<dbReference type="InterPro" id="IPR052929">
    <property type="entry name" value="RNase_H-like_EbsB-rel"/>
</dbReference>
<dbReference type="AlphaFoldDB" id="A0A2P5DUW5"/>
<reference evidence="3" key="1">
    <citation type="submission" date="2016-06" db="EMBL/GenBank/DDBJ databases">
        <title>Parallel loss of symbiosis genes in relatives of nitrogen-fixing non-legume Parasponia.</title>
        <authorList>
            <person name="Van Velzen R."/>
            <person name="Holmer R."/>
            <person name="Bu F."/>
            <person name="Rutten L."/>
            <person name="Van Zeijl A."/>
            <person name="Liu W."/>
            <person name="Santuari L."/>
            <person name="Cao Q."/>
            <person name="Sharma T."/>
            <person name="Shen D."/>
            <person name="Roswanjaya Y."/>
            <person name="Wardhani T."/>
            <person name="Kalhor M.S."/>
            <person name="Jansen J."/>
            <person name="Van den Hoogen J."/>
            <person name="Gungor B."/>
            <person name="Hartog M."/>
            <person name="Hontelez J."/>
            <person name="Verver J."/>
            <person name="Yang W.-C."/>
            <person name="Schijlen E."/>
            <person name="Repin R."/>
            <person name="Schilthuizen M."/>
            <person name="Schranz E."/>
            <person name="Heidstra R."/>
            <person name="Miyata K."/>
            <person name="Fedorova E."/>
            <person name="Kohlen W."/>
            <person name="Bisseling T."/>
            <person name="Smit S."/>
            <person name="Geurts R."/>
        </authorList>
    </citation>
    <scope>NUCLEOTIDE SEQUENCE [LARGE SCALE GENOMIC DNA]</scope>
    <source>
        <strain evidence="3">cv. WU1-14</strain>
    </source>
</reference>
<keyword evidence="3" id="KW-1185">Reference proteome</keyword>
<dbReference type="Proteomes" id="UP000237105">
    <property type="component" value="Unassembled WGS sequence"/>
</dbReference>
<name>A0A2P5DUW5_PARAD</name>
<dbReference type="PANTHER" id="PTHR47074">
    <property type="entry name" value="BNAC02G40300D PROTEIN"/>
    <property type="match status" value="1"/>
</dbReference>
<dbReference type="Pfam" id="PF13456">
    <property type="entry name" value="RVT_3"/>
    <property type="match status" value="1"/>
</dbReference>
<dbReference type="InterPro" id="IPR036397">
    <property type="entry name" value="RNaseH_sf"/>
</dbReference>
<feature type="domain" description="RNase H type-1" evidence="1">
    <location>
        <begin position="74"/>
        <end position="192"/>
    </location>
</feature>
<dbReference type="EMBL" id="JXTB01000015">
    <property type="protein sequence ID" value="PON77083.1"/>
    <property type="molecule type" value="Genomic_DNA"/>
</dbReference>
<dbReference type="PANTHER" id="PTHR47074:SF11">
    <property type="entry name" value="REVERSE TRANSCRIPTASE-LIKE PROTEIN"/>
    <property type="match status" value="1"/>
</dbReference>
<dbReference type="GO" id="GO:0004523">
    <property type="term" value="F:RNA-DNA hybrid ribonuclease activity"/>
    <property type="evidence" value="ECO:0007669"/>
    <property type="project" value="InterPro"/>
</dbReference>
<accession>A0A2P5DUW5</accession>
<evidence type="ECO:0000313" key="2">
    <source>
        <dbReference type="EMBL" id="PON77083.1"/>
    </source>
</evidence>
<dbReference type="STRING" id="3476.A0A2P5DUW5"/>
<protein>
    <recommendedName>
        <fullName evidence="1">RNase H type-1 domain-containing protein</fullName>
    </recommendedName>
</protein>
<dbReference type="InterPro" id="IPR002156">
    <property type="entry name" value="RNaseH_domain"/>
</dbReference>